<dbReference type="InterPro" id="IPR051159">
    <property type="entry name" value="Hexapeptide_acetyltransf"/>
</dbReference>
<dbReference type="InterPro" id="IPR011004">
    <property type="entry name" value="Trimer_LpxA-like_sf"/>
</dbReference>
<dbReference type="InterPro" id="IPR001451">
    <property type="entry name" value="Hexapep"/>
</dbReference>
<dbReference type="EMBL" id="JAGSOV010000009">
    <property type="protein sequence ID" value="MCO1654057.1"/>
    <property type="molecule type" value="Genomic_DNA"/>
</dbReference>
<evidence type="ECO:0000313" key="3">
    <source>
        <dbReference type="EMBL" id="MCO1654057.1"/>
    </source>
</evidence>
<comment type="similarity">
    <text evidence="1">Belongs to the transferase hexapeptide repeat family.</text>
</comment>
<dbReference type="PANTHER" id="PTHR23416">
    <property type="entry name" value="SIALIC ACID SYNTHASE-RELATED"/>
    <property type="match status" value="1"/>
</dbReference>
<dbReference type="SUPFAM" id="SSF51161">
    <property type="entry name" value="Trimeric LpxA-like enzymes"/>
    <property type="match status" value="1"/>
</dbReference>
<reference evidence="3" key="1">
    <citation type="submission" date="2021-04" db="EMBL/GenBank/DDBJ databases">
        <title>Pseudonocardia sp. nov., isolated from sandy soil of mangrove forest.</title>
        <authorList>
            <person name="Zan Z."/>
            <person name="Huang R."/>
            <person name="Liu W."/>
        </authorList>
    </citation>
    <scope>NUCLEOTIDE SEQUENCE</scope>
    <source>
        <strain evidence="3">S2-4</strain>
    </source>
</reference>
<keyword evidence="2" id="KW-0808">Transferase</keyword>
<dbReference type="PANTHER" id="PTHR23416:SF23">
    <property type="entry name" value="ACETYLTRANSFERASE C18B11.09C-RELATED"/>
    <property type="match status" value="1"/>
</dbReference>
<evidence type="ECO:0000256" key="1">
    <source>
        <dbReference type="ARBA" id="ARBA00007274"/>
    </source>
</evidence>
<sequence length="166" mass="17537">MTDTRPGDDIAALIEAKVAAAVEQAVREAVDRLRWAPRVYGDERKLHVHPTAVVNDALFNLSSGEITVEEYAFFGHGVSVLTGTHDITVFDRARQVTVPKSGRDVVIGRGAWISTNALVLGPCRIGEHAVVAAGSVVLADVEPFTVVGGTPARVLSTISERPGGTA</sequence>
<dbReference type="Proteomes" id="UP001165283">
    <property type="component" value="Unassembled WGS sequence"/>
</dbReference>
<protein>
    <submittedName>
        <fullName evidence="3">Acyltransferase</fullName>
    </submittedName>
</protein>
<organism evidence="3 4">
    <name type="scientific">Pseudonocardia humida</name>
    <dbReference type="NCBI Taxonomy" id="2800819"/>
    <lineage>
        <taxon>Bacteria</taxon>
        <taxon>Bacillati</taxon>
        <taxon>Actinomycetota</taxon>
        <taxon>Actinomycetes</taxon>
        <taxon>Pseudonocardiales</taxon>
        <taxon>Pseudonocardiaceae</taxon>
        <taxon>Pseudonocardia</taxon>
    </lineage>
</organism>
<gene>
    <name evidence="3" type="ORF">KDL28_03200</name>
</gene>
<dbReference type="CDD" id="cd04647">
    <property type="entry name" value="LbH_MAT_like"/>
    <property type="match status" value="1"/>
</dbReference>
<dbReference type="Gene3D" id="2.160.10.10">
    <property type="entry name" value="Hexapeptide repeat proteins"/>
    <property type="match status" value="1"/>
</dbReference>
<proteinExistence type="inferred from homology"/>
<keyword evidence="4" id="KW-1185">Reference proteome</keyword>
<keyword evidence="3" id="KW-0012">Acyltransferase</keyword>
<dbReference type="GO" id="GO:0016746">
    <property type="term" value="F:acyltransferase activity"/>
    <property type="evidence" value="ECO:0007669"/>
    <property type="project" value="UniProtKB-KW"/>
</dbReference>
<comment type="caution">
    <text evidence="3">The sequence shown here is derived from an EMBL/GenBank/DDBJ whole genome shotgun (WGS) entry which is preliminary data.</text>
</comment>
<name>A0ABT0ZTK0_9PSEU</name>
<dbReference type="RefSeq" id="WP_252435663.1">
    <property type="nucleotide sequence ID" value="NZ_JAGSOV010000009.1"/>
</dbReference>
<accession>A0ABT0ZTK0</accession>
<evidence type="ECO:0000313" key="4">
    <source>
        <dbReference type="Proteomes" id="UP001165283"/>
    </source>
</evidence>
<evidence type="ECO:0000256" key="2">
    <source>
        <dbReference type="ARBA" id="ARBA00022679"/>
    </source>
</evidence>
<dbReference type="Pfam" id="PF00132">
    <property type="entry name" value="Hexapep"/>
    <property type="match status" value="1"/>
</dbReference>